<evidence type="ECO:0000256" key="2">
    <source>
        <dbReference type="ARBA" id="ARBA00022723"/>
    </source>
</evidence>
<dbReference type="PANTHER" id="PTHR46543:SF1">
    <property type="entry name" value="ZINC FINGER CCHC DOMAIN-CONTAINING PROTEIN 7"/>
    <property type="match status" value="1"/>
</dbReference>
<proteinExistence type="predicted"/>
<evidence type="ECO:0000256" key="10">
    <source>
        <dbReference type="SAM" id="MobiDB-lite"/>
    </source>
</evidence>
<feature type="region of interest" description="Disordered" evidence="10">
    <location>
        <begin position="428"/>
        <end position="470"/>
    </location>
</feature>
<keyword evidence="2" id="KW-0479">Metal-binding</keyword>
<dbReference type="GO" id="GO:0071039">
    <property type="term" value="P:nuclear polyadenylation-dependent CUT catabolic process"/>
    <property type="evidence" value="ECO:0007669"/>
    <property type="project" value="TreeGrafter"/>
</dbReference>
<feature type="domain" description="CCHC-type" evidence="11">
    <location>
        <begin position="372"/>
        <end position="387"/>
    </location>
</feature>
<dbReference type="OrthoDB" id="7608935at2759"/>
<feature type="compositionally biased region" description="Basic residues" evidence="10">
    <location>
        <begin position="114"/>
        <end position="125"/>
    </location>
</feature>
<dbReference type="FunFam" id="4.10.60.10:FF:000020">
    <property type="entry name" value="Zinc finger CCHC domain-containing protein 7"/>
    <property type="match status" value="1"/>
</dbReference>
<evidence type="ECO:0000256" key="1">
    <source>
        <dbReference type="ARBA" id="ARBA00004604"/>
    </source>
</evidence>
<feature type="compositionally biased region" description="Acidic residues" evidence="10">
    <location>
        <begin position="9"/>
        <end position="19"/>
    </location>
</feature>
<organism evidence="12 13">
    <name type="scientific">Eubucco bourcierii</name>
    <name type="common">red-headed barbet</name>
    <dbReference type="NCBI Taxonomy" id="91767"/>
    <lineage>
        <taxon>Eukaryota</taxon>
        <taxon>Metazoa</taxon>
        <taxon>Chordata</taxon>
        <taxon>Craniata</taxon>
        <taxon>Vertebrata</taxon>
        <taxon>Euteleostomi</taxon>
        <taxon>Archelosauria</taxon>
        <taxon>Archosauria</taxon>
        <taxon>Dinosauria</taxon>
        <taxon>Saurischia</taxon>
        <taxon>Theropoda</taxon>
        <taxon>Coelurosauria</taxon>
        <taxon>Aves</taxon>
        <taxon>Neognathae</taxon>
        <taxon>Neoaves</taxon>
        <taxon>Telluraves</taxon>
        <taxon>Coraciimorphae</taxon>
        <taxon>Piciformes</taxon>
        <taxon>Ramphastidae</taxon>
        <taxon>Eubucco</taxon>
    </lineage>
</organism>
<gene>
    <name evidence="12" type="primary">Zcchc7</name>
    <name evidence="12" type="ORF">EUBBOU_R15586</name>
</gene>
<dbReference type="InterPro" id="IPR001878">
    <property type="entry name" value="Znf_CCHC"/>
</dbReference>
<dbReference type="InterPro" id="IPR051644">
    <property type="entry name" value="TRAMP_AT-DNA-binding"/>
</dbReference>
<evidence type="ECO:0000256" key="4">
    <source>
        <dbReference type="ARBA" id="ARBA00022771"/>
    </source>
</evidence>
<protein>
    <recommendedName>
        <fullName evidence="7">Zinc finger CCHC domain-containing protein 7</fullName>
    </recommendedName>
    <alternativeName>
        <fullName evidence="8">TRAMP-like complex RNA-binding factor ZCCHC7</fullName>
    </alternativeName>
</protein>
<comment type="caution">
    <text evidence="12">The sequence shown here is derived from an EMBL/GenBank/DDBJ whole genome shotgun (WGS) entry which is preliminary data.</text>
</comment>
<dbReference type="Gene3D" id="4.10.60.10">
    <property type="entry name" value="Zinc finger, CCHC-type"/>
    <property type="match status" value="2"/>
</dbReference>
<evidence type="ECO:0000256" key="8">
    <source>
        <dbReference type="ARBA" id="ARBA00043023"/>
    </source>
</evidence>
<dbReference type="GO" id="GO:0071031">
    <property type="term" value="P:nuclear mRNA surveillance of mRNA 3'-end processing"/>
    <property type="evidence" value="ECO:0007669"/>
    <property type="project" value="TreeGrafter"/>
</dbReference>
<dbReference type="GO" id="GO:0003723">
    <property type="term" value="F:RNA binding"/>
    <property type="evidence" value="ECO:0007669"/>
    <property type="project" value="TreeGrafter"/>
</dbReference>
<feature type="compositionally biased region" description="Basic residues" evidence="10">
    <location>
        <begin position="543"/>
        <end position="553"/>
    </location>
</feature>
<comment type="subcellular location">
    <subcellularLocation>
        <location evidence="1">Nucleus</location>
        <location evidence="1">Nucleolus</location>
    </subcellularLocation>
</comment>
<dbReference type="GO" id="GO:0008270">
    <property type="term" value="F:zinc ion binding"/>
    <property type="evidence" value="ECO:0007669"/>
    <property type="project" value="UniProtKB-KW"/>
</dbReference>
<keyword evidence="6" id="KW-0539">Nucleus</keyword>
<dbReference type="PROSITE" id="PS50158">
    <property type="entry name" value="ZF_CCHC"/>
    <property type="match status" value="3"/>
</dbReference>
<reference evidence="12 13" key="1">
    <citation type="submission" date="2019-09" db="EMBL/GenBank/DDBJ databases">
        <title>Bird 10,000 Genomes (B10K) Project - Family phase.</title>
        <authorList>
            <person name="Zhang G."/>
        </authorList>
    </citation>
    <scope>NUCLEOTIDE SEQUENCE [LARGE SCALE GENOMIC DNA]</scope>
    <source>
        <strain evidence="12">B10K-DU-001-04</strain>
        <tissue evidence="12">Muscle</tissue>
    </source>
</reference>
<feature type="region of interest" description="Disordered" evidence="10">
    <location>
        <begin position="510"/>
        <end position="553"/>
    </location>
</feature>
<feature type="compositionally biased region" description="Basic residues" evidence="10">
    <location>
        <begin position="444"/>
        <end position="457"/>
    </location>
</feature>
<dbReference type="SMART" id="SM00343">
    <property type="entry name" value="ZnF_C2HC"/>
    <property type="match status" value="5"/>
</dbReference>
<feature type="domain" description="CCHC-type" evidence="11">
    <location>
        <begin position="328"/>
        <end position="343"/>
    </location>
</feature>
<keyword evidence="5" id="KW-0862">Zinc</keyword>
<keyword evidence="13" id="KW-1185">Reference proteome</keyword>
<feature type="region of interest" description="Disordered" evidence="10">
    <location>
        <begin position="1"/>
        <end position="29"/>
    </location>
</feature>
<accession>A0A7K8XLM0</accession>
<feature type="non-terminal residue" evidence="12">
    <location>
        <position position="1"/>
    </location>
</feature>
<evidence type="ECO:0000256" key="9">
    <source>
        <dbReference type="PROSITE-ProRule" id="PRU00047"/>
    </source>
</evidence>
<evidence type="ECO:0000256" key="3">
    <source>
        <dbReference type="ARBA" id="ARBA00022737"/>
    </source>
</evidence>
<dbReference type="AlphaFoldDB" id="A0A7K8XLM0"/>
<evidence type="ECO:0000313" key="13">
    <source>
        <dbReference type="Proteomes" id="UP000583613"/>
    </source>
</evidence>
<dbReference type="Proteomes" id="UP000583613">
    <property type="component" value="Unassembled WGS sequence"/>
</dbReference>
<evidence type="ECO:0000256" key="6">
    <source>
        <dbReference type="ARBA" id="ARBA00023242"/>
    </source>
</evidence>
<sequence>MFFDHEGIEYPEEYEDELYHEESSSEQSIDSEVEFHLYSQIHYSQNLGEASRLGSDEEEGTAGLRVCHTASDEQCHKDKTTEAASCATQAPDSPDVIVVSDGPEEDSIYTSKAKQPRRPLARGKIRAQPATSTPTHMEAAGYSLWGPTGSGVSKQRKDLCKQLSAISPAGAPATQDVLVIDSSEEESLVSESEHIESWMLLGAGADDKDEDIMLNLEGCATPVSQGEPDVDWSISAKDLEAQISNFGAMRRGTARYYTADKNVTCRNCAKQGHLSKNCPVPKRVPPCCLCSKKGHLQHSCPARFCQNCSLPGHCFRDCLEKPFWNKLCNRCNMQGHYADACPEIWRQYHLTTQPGHIQEAGPRRTLVSPAYCYNCARKGHFGYQCSEKRMHESMLPAYPFICCYDDKQEIRRRAYRLKRRVEELQGAGLLPQQVSTPAQEGPSHSKRSKTWREHRKQQKDGKCQRKMAMSWAEEQHRSSGLEEAFPRGLKKQAWKGSKSQQVSMFQALPSSRVLGTPGHLEGARRKKKCRKQKDVRDNLFLIKQRRKKSKEKS</sequence>
<dbReference type="Pfam" id="PF00098">
    <property type="entry name" value="zf-CCHC"/>
    <property type="match status" value="1"/>
</dbReference>
<dbReference type="EMBL" id="VWZE01012831">
    <property type="protein sequence ID" value="NXF91440.1"/>
    <property type="molecule type" value="Genomic_DNA"/>
</dbReference>
<dbReference type="SUPFAM" id="SSF57756">
    <property type="entry name" value="Retrovirus zinc finger-like domains"/>
    <property type="match status" value="2"/>
</dbReference>
<feature type="region of interest" description="Disordered" evidence="10">
    <location>
        <begin position="103"/>
        <end position="135"/>
    </location>
</feature>
<feature type="non-terminal residue" evidence="12">
    <location>
        <position position="553"/>
    </location>
</feature>
<dbReference type="GO" id="GO:0071036">
    <property type="term" value="P:nuclear polyadenylation-dependent snoRNA catabolic process"/>
    <property type="evidence" value="ECO:0007669"/>
    <property type="project" value="TreeGrafter"/>
</dbReference>
<name>A0A7K8XLM0_9PICI</name>
<keyword evidence="3" id="KW-0677">Repeat</keyword>
<dbReference type="PANTHER" id="PTHR46543">
    <property type="entry name" value="ZINC FINGER CCHC DOMAIN-CONTAINING PROTEIN 7"/>
    <property type="match status" value="1"/>
</dbReference>
<dbReference type="GO" id="GO:0071038">
    <property type="term" value="P:TRAMP-dependent tRNA surveillance pathway"/>
    <property type="evidence" value="ECO:0007669"/>
    <property type="project" value="TreeGrafter"/>
</dbReference>
<evidence type="ECO:0000256" key="7">
    <source>
        <dbReference type="ARBA" id="ARBA00041190"/>
    </source>
</evidence>
<evidence type="ECO:0000259" key="11">
    <source>
        <dbReference type="PROSITE" id="PS50158"/>
    </source>
</evidence>
<evidence type="ECO:0000256" key="5">
    <source>
        <dbReference type="ARBA" id="ARBA00022833"/>
    </source>
</evidence>
<evidence type="ECO:0000313" key="12">
    <source>
        <dbReference type="EMBL" id="NXF91440.1"/>
    </source>
</evidence>
<feature type="domain" description="CCHC-type" evidence="11">
    <location>
        <begin position="265"/>
        <end position="279"/>
    </location>
</feature>
<dbReference type="GO" id="GO:0071035">
    <property type="term" value="P:nuclear polyadenylation-dependent rRNA catabolic process"/>
    <property type="evidence" value="ECO:0007669"/>
    <property type="project" value="TreeGrafter"/>
</dbReference>
<dbReference type="GO" id="GO:0031499">
    <property type="term" value="C:TRAMP complex"/>
    <property type="evidence" value="ECO:0007669"/>
    <property type="project" value="TreeGrafter"/>
</dbReference>
<dbReference type="InterPro" id="IPR036875">
    <property type="entry name" value="Znf_CCHC_sf"/>
</dbReference>
<keyword evidence="4 9" id="KW-0863">Zinc-finger</keyword>
<dbReference type="GO" id="GO:0005730">
    <property type="term" value="C:nucleolus"/>
    <property type="evidence" value="ECO:0007669"/>
    <property type="project" value="UniProtKB-SubCell"/>
</dbReference>
<dbReference type="GO" id="GO:0071037">
    <property type="term" value="P:nuclear polyadenylation-dependent snRNA catabolic process"/>
    <property type="evidence" value="ECO:0007669"/>
    <property type="project" value="TreeGrafter"/>
</dbReference>